<feature type="domain" description="Zinc finger CGNR" evidence="1">
    <location>
        <begin position="132"/>
        <end position="175"/>
    </location>
</feature>
<protein>
    <submittedName>
        <fullName evidence="2">Putative RNA-binding Zn ribbon-like protein</fullName>
    </submittedName>
</protein>
<dbReference type="Proteomes" id="UP000293638">
    <property type="component" value="Unassembled WGS sequence"/>
</dbReference>
<gene>
    <name evidence="2" type="ORF">EV189_0610</name>
</gene>
<dbReference type="EMBL" id="SGXD01000001">
    <property type="protein sequence ID" value="RZS91369.1"/>
    <property type="molecule type" value="Genomic_DNA"/>
</dbReference>
<dbReference type="Pfam" id="PF07336">
    <property type="entry name" value="ABATE"/>
    <property type="match status" value="1"/>
</dbReference>
<proteinExistence type="predicted"/>
<accession>A0A4V2F528</accession>
<dbReference type="PANTHER" id="PTHR35525">
    <property type="entry name" value="BLL6575 PROTEIN"/>
    <property type="match status" value="1"/>
</dbReference>
<dbReference type="InterPro" id="IPR023286">
    <property type="entry name" value="ABATE_dom_sf"/>
</dbReference>
<dbReference type="PANTHER" id="PTHR35525:SF3">
    <property type="entry name" value="BLL6575 PROTEIN"/>
    <property type="match status" value="1"/>
</dbReference>
<name>A0A4V2F528_9ACTN</name>
<organism evidence="2 3">
    <name type="scientific">Motilibacter rhizosphaerae</name>
    <dbReference type="NCBI Taxonomy" id="598652"/>
    <lineage>
        <taxon>Bacteria</taxon>
        <taxon>Bacillati</taxon>
        <taxon>Actinomycetota</taxon>
        <taxon>Actinomycetes</taxon>
        <taxon>Motilibacterales</taxon>
        <taxon>Motilibacteraceae</taxon>
        <taxon>Motilibacter</taxon>
    </lineage>
</organism>
<dbReference type="OrthoDB" id="123307at2"/>
<dbReference type="InterPro" id="IPR021005">
    <property type="entry name" value="Znf_CGNR"/>
</dbReference>
<dbReference type="InterPro" id="IPR010852">
    <property type="entry name" value="ABATE"/>
</dbReference>
<evidence type="ECO:0000313" key="3">
    <source>
        <dbReference type="Proteomes" id="UP000293638"/>
    </source>
</evidence>
<dbReference type="SUPFAM" id="SSF160904">
    <property type="entry name" value="Jann2411-like"/>
    <property type="match status" value="1"/>
</dbReference>
<dbReference type="Pfam" id="PF11706">
    <property type="entry name" value="zf-CGNR"/>
    <property type="match status" value="1"/>
</dbReference>
<dbReference type="AlphaFoldDB" id="A0A4V2F528"/>
<keyword evidence="3" id="KW-1185">Reference proteome</keyword>
<comment type="caution">
    <text evidence="2">The sequence shown here is derived from an EMBL/GenBank/DDBJ whole genome shotgun (WGS) entry which is preliminary data.</text>
</comment>
<evidence type="ECO:0000259" key="1">
    <source>
        <dbReference type="Pfam" id="PF11706"/>
    </source>
</evidence>
<dbReference type="RefSeq" id="WP_130491447.1">
    <property type="nucleotide sequence ID" value="NZ_SGXD01000001.1"/>
</dbReference>
<sequence length="181" mass="19727">MDDGTLLLQDFLNTHEHQVADERVGTPAALAEWFVQHGLLPAGVRLTAADVVLAHDLREGLRELVQAHAGHDVDEAGLARLETALASVPLRLVPEHDGRLRLRATGARPVDLALARLLAAVAAAQEDGSWERLKVCARDSCRWAFLDTSRNRSGRWCSMAGCGNVVKTRRAYARRTGRAAP</sequence>
<dbReference type="Gene3D" id="1.10.3300.10">
    <property type="entry name" value="Jann2411-like domain"/>
    <property type="match status" value="1"/>
</dbReference>
<reference evidence="2 3" key="1">
    <citation type="submission" date="2019-02" db="EMBL/GenBank/DDBJ databases">
        <title>Genomic Encyclopedia of Type Strains, Phase IV (KMG-IV): sequencing the most valuable type-strain genomes for metagenomic binning, comparative biology and taxonomic classification.</title>
        <authorList>
            <person name="Goeker M."/>
        </authorList>
    </citation>
    <scope>NUCLEOTIDE SEQUENCE [LARGE SCALE GENOMIC DNA]</scope>
    <source>
        <strain evidence="2 3">DSM 45622</strain>
    </source>
</reference>
<evidence type="ECO:0000313" key="2">
    <source>
        <dbReference type="EMBL" id="RZS91369.1"/>
    </source>
</evidence>